<evidence type="ECO:0000256" key="1">
    <source>
        <dbReference type="SAM" id="MobiDB-lite"/>
    </source>
</evidence>
<feature type="transmembrane region" description="Helical" evidence="2">
    <location>
        <begin position="41"/>
        <end position="60"/>
    </location>
</feature>
<evidence type="ECO:0000313" key="3">
    <source>
        <dbReference type="EMBL" id="GAQ88862.1"/>
    </source>
</evidence>
<keyword evidence="2" id="KW-1133">Transmembrane helix</keyword>
<evidence type="ECO:0000256" key="2">
    <source>
        <dbReference type="SAM" id="Phobius"/>
    </source>
</evidence>
<dbReference type="Gene3D" id="1.25.40.10">
    <property type="entry name" value="Tetratricopeptide repeat domain"/>
    <property type="match status" value="1"/>
</dbReference>
<dbReference type="SUPFAM" id="SSF48452">
    <property type="entry name" value="TPR-like"/>
    <property type="match status" value="1"/>
</dbReference>
<gene>
    <name evidence="3" type="ORF">KFL_004650070</name>
</gene>
<dbReference type="Proteomes" id="UP000054558">
    <property type="component" value="Unassembled WGS sequence"/>
</dbReference>
<dbReference type="STRING" id="105231.A0A1Y1IFP4"/>
<sequence length="400" mass="44050">MGSDHARLGNGNSFELVTRQGEVLKEQSNALEREILRAGEGAYGAIATAFSTMVFMLRAIQSYAMHLRQHLSPLQKHDIQELMTIVQQEIHSSLLWLFQTVFSATPVLMVSVMLLLANFTVHSAGSLASPEVAVLDLLSASPIVKGLAHQEAASESGRTQAEATITRQLYQSPATESGGAGQFPLRKIAQKGKEGSPGQAVQLRRTAVIREEEATPTSSSTRQSANSQASTSPKQDPLYMQGLLEQAAKEMELEVPYHHVRLDQEVIRQLVAPLSVEVDPDNYPCFDRTELQYLNAIAKEPSNALLLGNMAMFMYVVRKDKERAHSYFKQALDADPEDGETLSRYASFLWLGLGNYERAEVAYKAAIASDPTNPYFTGSYAHFLWHARDDETSCPIGGVC</sequence>
<feature type="transmembrane region" description="Helical" evidence="2">
    <location>
        <begin position="94"/>
        <end position="117"/>
    </location>
</feature>
<dbReference type="OMA" id="KLQWGES"/>
<feature type="compositionally biased region" description="Polar residues" evidence="1">
    <location>
        <begin position="215"/>
        <end position="234"/>
    </location>
</feature>
<reference evidence="3 4" key="1">
    <citation type="journal article" date="2014" name="Nat. Commun.">
        <title>Klebsormidium flaccidum genome reveals primary factors for plant terrestrial adaptation.</title>
        <authorList>
            <person name="Hori K."/>
            <person name="Maruyama F."/>
            <person name="Fujisawa T."/>
            <person name="Togashi T."/>
            <person name="Yamamoto N."/>
            <person name="Seo M."/>
            <person name="Sato S."/>
            <person name="Yamada T."/>
            <person name="Mori H."/>
            <person name="Tajima N."/>
            <person name="Moriyama T."/>
            <person name="Ikeuchi M."/>
            <person name="Watanabe M."/>
            <person name="Wada H."/>
            <person name="Kobayashi K."/>
            <person name="Saito M."/>
            <person name="Masuda T."/>
            <person name="Sasaki-Sekimoto Y."/>
            <person name="Mashiguchi K."/>
            <person name="Awai K."/>
            <person name="Shimojima M."/>
            <person name="Masuda S."/>
            <person name="Iwai M."/>
            <person name="Nobusawa T."/>
            <person name="Narise T."/>
            <person name="Kondo S."/>
            <person name="Saito H."/>
            <person name="Sato R."/>
            <person name="Murakawa M."/>
            <person name="Ihara Y."/>
            <person name="Oshima-Yamada Y."/>
            <person name="Ohtaka K."/>
            <person name="Satoh M."/>
            <person name="Sonobe K."/>
            <person name="Ishii M."/>
            <person name="Ohtani R."/>
            <person name="Kanamori-Sato M."/>
            <person name="Honoki R."/>
            <person name="Miyazaki D."/>
            <person name="Mochizuki H."/>
            <person name="Umetsu J."/>
            <person name="Higashi K."/>
            <person name="Shibata D."/>
            <person name="Kamiya Y."/>
            <person name="Sato N."/>
            <person name="Nakamura Y."/>
            <person name="Tabata S."/>
            <person name="Ida S."/>
            <person name="Kurokawa K."/>
            <person name="Ohta H."/>
        </authorList>
    </citation>
    <scope>NUCLEOTIDE SEQUENCE [LARGE SCALE GENOMIC DNA]</scope>
    <source>
        <strain evidence="3 4">NIES-2285</strain>
    </source>
</reference>
<dbReference type="OrthoDB" id="1924189at2759"/>
<dbReference type="PANTHER" id="PTHR26312">
    <property type="entry name" value="TETRATRICOPEPTIDE REPEAT PROTEIN 5"/>
    <property type="match status" value="1"/>
</dbReference>
<keyword evidence="2" id="KW-0472">Membrane</keyword>
<dbReference type="PANTHER" id="PTHR26312:SF132">
    <property type="entry name" value="OS01G0855200 PROTEIN"/>
    <property type="match status" value="1"/>
</dbReference>
<dbReference type="AlphaFoldDB" id="A0A1Y1IFP4"/>
<dbReference type="Pfam" id="PF14559">
    <property type="entry name" value="TPR_19"/>
    <property type="match status" value="1"/>
</dbReference>
<organism evidence="3 4">
    <name type="scientific">Klebsormidium nitens</name>
    <name type="common">Green alga</name>
    <name type="synonym">Ulothrix nitens</name>
    <dbReference type="NCBI Taxonomy" id="105231"/>
    <lineage>
        <taxon>Eukaryota</taxon>
        <taxon>Viridiplantae</taxon>
        <taxon>Streptophyta</taxon>
        <taxon>Klebsormidiophyceae</taxon>
        <taxon>Klebsormidiales</taxon>
        <taxon>Klebsormidiaceae</taxon>
        <taxon>Klebsormidium</taxon>
    </lineage>
</organism>
<evidence type="ECO:0000313" key="4">
    <source>
        <dbReference type="Proteomes" id="UP000054558"/>
    </source>
</evidence>
<name>A0A1Y1IFP4_KLENI</name>
<accession>A0A1Y1IFP4</accession>
<dbReference type="EMBL" id="DF237414">
    <property type="protein sequence ID" value="GAQ88862.1"/>
    <property type="molecule type" value="Genomic_DNA"/>
</dbReference>
<feature type="region of interest" description="Disordered" evidence="1">
    <location>
        <begin position="210"/>
        <end position="237"/>
    </location>
</feature>
<keyword evidence="4" id="KW-1185">Reference proteome</keyword>
<keyword evidence="2" id="KW-0812">Transmembrane</keyword>
<proteinExistence type="predicted"/>
<dbReference type="InterPro" id="IPR011990">
    <property type="entry name" value="TPR-like_helical_dom_sf"/>
</dbReference>
<protein>
    <submittedName>
        <fullName evidence="3">Uncharacterized protein</fullName>
    </submittedName>
</protein>